<feature type="transmembrane region" description="Helical" evidence="5">
    <location>
        <begin position="356"/>
        <end position="374"/>
    </location>
</feature>
<feature type="transmembrane region" description="Helical" evidence="5">
    <location>
        <begin position="75"/>
        <end position="94"/>
    </location>
</feature>
<keyword evidence="2 5" id="KW-0812">Transmembrane</keyword>
<dbReference type="EMBL" id="CP120682">
    <property type="protein sequence ID" value="WKN35668.1"/>
    <property type="molecule type" value="Genomic_DNA"/>
</dbReference>
<dbReference type="GO" id="GO:0008271">
    <property type="term" value="F:secondary active sulfate transmembrane transporter activity"/>
    <property type="evidence" value="ECO:0007669"/>
    <property type="project" value="InterPro"/>
</dbReference>
<dbReference type="Gene3D" id="3.30.750.24">
    <property type="entry name" value="STAS domain"/>
    <property type="match status" value="1"/>
</dbReference>
<evidence type="ECO:0000256" key="2">
    <source>
        <dbReference type="ARBA" id="ARBA00022692"/>
    </source>
</evidence>
<dbReference type="GO" id="GO:0016020">
    <property type="term" value="C:membrane"/>
    <property type="evidence" value="ECO:0007669"/>
    <property type="project" value="UniProtKB-SubCell"/>
</dbReference>
<feature type="transmembrane region" description="Helical" evidence="5">
    <location>
        <begin position="386"/>
        <end position="417"/>
    </location>
</feature>
<sequence>MRILKNVLPVATWLPHYKKEYFRGDAFAGITVGIMLIPQGMAYALIAGLPPVYGLYASIVPQLIYAIFGTSRQLSVAPVAMDSLLVAAGVSVLATEGTDAYIGFAILLAFFMGAFQLLLGVLRLGFITNLLSKPVISGFTSAAALIIGLNQLKYLLGIELVKSNKVYEILWSALQQLDKTHWLTLVIGVGGILIIKGVKKIHPSIPGALLAVVIGTALVYFTRLDQAGVSIVKTIPDGLPAFQLPSFSLGQLGELVPLALTISVVAFMEAFSVAKAIEAKKRDYKVLPNQELIALGVANVVGSLFQSYPVTGGFSRSAVNYQAGANTPLASVMSAGLVALTLIFLTPLFYYLPQAILASVIMVAVVGLIDWAYARQLWKDSKVDFLLLLATFVVTLSFSMVPGIVTGIVLSIMVLLYRAAYPHIARLGRVKGYHEFRNVTRFDNLEVWDNLLILRVDAPLTFINIQYFKEYVENAVQAAEGKIDTVILDAAPISHLDATATMGMKELMEYLHEKQISLILCDLIGPVRDTLHRTGLIDILGKENIFFDLEEAVRYANTHEAGNYREYALQSNLKASQLKTER</sequence>
<evidence type="ECO:0000259" key="6">
    <source>
        <dbReference type="PROSITE" id="PS50801"/>
    </source>
</evidence>
<evidence type="ECO:0000256" key="3">
    <source>
        <dbReference type="ARBA" id="ARBA00022989"/>
    </source>
</evidence>
<reference evidence="7" key="1">
    <citation type="journal article" date="2023" name="Comput. Struct. Biotechnol. J.">
        <title>Discovery of a novel marine Bacteroidetes with a rich repertoire of carbohydrate-active enzymes.</title>
        <authorList>
            <person name="Chen B."/>
            <person name="Liu G."/>
            <person name="Chen Q."/>
            <person name="Wang H."/>
            <person name="Liu L."/>
            <person name="Tang K."/>
        </authorList>
    </citation>
    <scope>NUCLEOTIDE SEQUENCE</scope>
    <source>
        <strain evidence="7">TK19036</strain>
    </source>
</reference>
<feature type="transmembrane region" description="Helical" evidence="5">
    <location>
        <begin position="52"/>
        <end position="68"/>
    </location>
</feature>
<feature type="transmembrane region" description="Helical" evidence="5">
    <location>
        <begin position="205"/>
        <end position="222"/>
    </location>
</feature>
<dbReference type="InterPro" id="IPR018045">
    <property type="entry name" value="S04_transporter_CS"/>
</dbReference>
<proteinExistence type="predicted"/>
<dbReference type="InterPro" id="IPR011547">
    <property type="entry name" value="SLC26A/SulP_dom"/>
</dbReference>
<evidence type="ECO:0000256" key="5">
    <source>
        <dbReference type="SAM" id="Phobius"/>
    </source>
</evidence>
<feature type="domain" description="STAS" evidence="6">
    <location>
        <begin position="441"/>
        <end position="556"/>
    </location>
</feature>
<protein>
    <submittedName>
        <fullName evidence="7">Solute carrier family 26 protein</fullName>
    </submittedName>
</protein>
<accession>A0AA49GKA4</accession>
<keyword evidence="4 5" id="KW-0472">Membrane</keyword>
<dbReference type="InterPro" id="IPR002645">
    <property type="entry name" value="STAS_dom"/>
</dbReference>
<dbReference type="NCBIfam" id="TIGR00815">
    <property type="entry name" value="sulP"/>
    <property type="match status" value="1"/>
</dbReference>
<dbReference type="SUPFAM" id="SSF52091">
    <property type="entry name" value="SpoIIaa-like"/>
    <property type="match status" value="1"/>
</dbReference>
<keyword evidence="3 5" id="KW-1133">Transmembrane helix</keyword>
<dbReference type="PROSITE" id="PS01130">
    <property type="entry name" value="SLC26A"/>
    <property type="match status" value="1"/>
</dbReference>
<dbReference type="AlphaFoldDB" id="A0AA49GKA4"/>
<feature type="transmembrane region" description="Helical" evidence="5">
    <location>
        <begin position="26"/>
        <end position="46"/>
    </location>
</feature>
<dbReference type="PANTHER" id="PTHR11814">
    <property type="entry name" value="SULFATE TRANSPORTER"/>
    <property type="match status" value="1"/>
</dbReference>
<evidence type="ECO:0000256" key="4">
    <source>
        <dbReference type="ARBA" id="ARBA00023136"/>
    </source>
</evidence>
<feature type="transmembrane region" description="Helical" evidence="5">
    <location>
        <begin position="134"/>
        <end position="152"/>
    </location>
</feature>
<gene>
    <name evidence="7" type="ORF">K4G66_25190</name>
</gene>
<dbReference type="InterPro" id="IPR001902">
    <property type="entry name" value="SLC26A/SulP_fam"/>
</dbReference>
<dbReference type="Pfam" id="PF00916">
    <property type="entry name" value="Sulfate_transp"/>
    <property type="match status" value="1"/>
</dbReference>
<dbReference type="CDD" id="cd07042">
    <property type="entry name" value="STAS_SulP_like_sulfate_transporter"/>
    <property type="match status" value="1"/>
</dbReference>
<dbReference type="PROSITE" id="PS50801">
    <property type="entry name" value="STAS"/>
    <property type="match status" value="1"/>
</dbReference>
<organism evidence="7">
    <name type="scientific">Roseihalotalea indica</name>
    <dbReference type="NCBI Taxonomy" id="2867963"/>
    <lineage>
        <taxon>Bacteria</taxon>
        <taxon>Pseudomonadati</taxon>
        <taxon>Bacteroidota</taxon>
        <taxon>Cytophagia</taxon>
        <taxon>Cytophagales</taxon>
        <taxon>Catalimonadaceae</taxon>
        <taxon>Roseihalotalea</taxon>
    </lineage>
</organism>
<feature type="transmembrane region" description="Helical" evidence="5">
    <location>
        <begin position="100"/>
        <end position="122"/>
    </location>
</feature>
<feature type="transmembrane region" description="Helical" evidence="5">
    <location>
        <begin position="180"/>
        <end position="198"/>
    </location>
</feature>
<evidence type="ECO:0000256" key="1">
    <source>
        <dbReference type="ARBA" id="ARBA00004141"/>
    </source>
</evidence>
<feature type="transmembrane region" description="Helical" evidence="5">
    <location>
        <begin position="329"/>
        <end position="349"/>
    </location>
</feature>
<evidence type="ECO:0000313" key="7">
    <source>
        <dbReference type="EMBL" id="WKN35668.1"/>
    </source>
</evidence>
<comment type="subcellular location">
    <subcellularLocation>
        <location evidence="1">Membrane</location>
        <topology evidence="1">Multi-pass membrane protein</topology>
    </subcellularLocation>
</comment>
<feature type="transmembrane region" description="Helical" evidence="5">
    <location>
        <begin position="255"/>
        <end position="271"/>
    </location>
</feature>
<name>A0AA49GKA4_9BACT</name>
<reference evidence="7" key="2">
    <citation type="journal article" date="2024" name="Antonie Van Leeuwenhoek">
        <title>Roseihalotalea indica gen. nov., sp. nov., a halophilic Bacteroidetes from mesopelagic Southwest Indian Ocean with higher carbohydrate metabolic potential.</title>
        <authorList>
            <person name="Chen B."/>
            <person name="Zhang M."/>
            <person name="Lin D."/>
            <person name="Ye J."/>
            <person name="Tang K."/>
        </authorList>
    </citation>
    <scope>NUCLEOTIDE SEQUENCE</scope>
    <source>
        <strain evidence="7">TK19036</strain>
    </source>
</reference>
<dbReference type="Pfam" id="PF01740">
    <property type="entry name" value="STAS"/>
    <property type="match status" value="1"/>
</dbReference>
<feature type="transmembrane region" description="Helical" evidence="5">
    <location>
        <begin position="292"/>
        <end position="309"/>
    </location>
</feature>
<dbReference type="InterPro" id="IPR036513">
    <property type="entry name" value="STAS_dom_sf"/>
</dbReference>